<evidence type="ECO:0000256" key="1">
    <source>
        <dbReference type="ARBA" id="ARBA00022614"/>
    </source>
</evidence>
<evidence type="ECO:0000256" key="4">
    <source>
        <dbReference type="SAM" id="Phobius"/>
    </source>
</evidence>
<dbReference type="PANTHER" id="PTHR24369:SF210">
    <property type="entry name" value="CHAOPTIN-RELATED"/>
    <property type="match status" value="1"/>
</dbReference>
<dbReference type="InterPro" id="IPR032675">
    <property type="entry name" value="LRR_dom_sf"/>
</dbReference>
<evidence type="ECO:0000256" key="3">
    <source>
        <dbReference type="ARBA" id="ARBA00022737"/>
    </source>
</evidence>
<dbReference type="InterPro" id="IPR050541">
    <property type="entry name" value="LRR_TM_domain-containing"/>
</dbReference>
<keyword evidence="1" id="KW-0433">Leucine-rich repeat</keyword>
<dbReference type="PANTHER" id="PTHR24369">
    <property type="entry name" value="ANTIGEN BSP, PUTATIVE-RELATED"/>
    <property type="match status" value="1"/>
</dbReference>
<dbReference type="InterPro" id="IPR000488">
    <property type="entry name" value="Death_dom"/>
</dbReference>
<dbReference type="Gene3D" id="3.80.10.10">
    <property type="entry name" value="Ribonuclease Inhibitor"/>
    <property type="match status" value="1"/>
</dbReference>
<name>C3YZ66_BRAFL</name>
<evidence type="ECO:0000256" key="5">
    <source>
        <dbReference type="SAM" id="SignalP"/>
    </source>
</evidence>
<dbReference type="InParanoid" id="C3YZ66"/>
<evidence type="ECO:0000259" key="6">
    <source>
        <dbReference type="PROSITE" id="PS50017"/>
    </source>
</evidence>
<dbReference type="SUPFAM" id="SSF52058">
    <property type="entry name" value="L domain-like"/>
    <property type="match status" value="1"/>
</dbReference>
<evidence type="ECO:0000313" key="7">
    <source>
        <dbReference type="EMBL" id="EEN54574.1"/>
    </source>
</evidence>
<dbReference type="AlphaFoldDB" id="C3YZ66"/>
<feature type="transmembrane region" description="Helical" evidence="4">
    <location>
        <begin position="211"/>
        <end position="235"/>
    </location>
</feature>
<protein>
    <recommendedName>
        <fullName evidence="6">Death domain-containing protein</fullName>
    </recommendedName>
</protein>
<keyword evidence="4" id="KW-0472">Membrane</keyword>
<reference evidence="7" key="1">
    <citation type="journal article" date="2008" name="Nature">
        <title>The amphioxus genome and the evolution of the chordate karyotype.</title>
        <authorList>
            <consortium name="US DOE Joint Genome Institute (JGI-PGF)"/>
            <person name="Putnam N.H."/>
            <person name="Butts T."/>
            <person name="Ferrier D.E.K."/>
            <person name="Furlong R.F."/>
            <person name="Hellsten U."/>
            <person name="Kawashima T."/>
            <person name="Robinson-Rechavi M."/>
            <person name="Shoguchi E."/>
            <person name="Terry A."/>
            <person name="Yu J.-K."/>
            <person name="Benito-Gutierrez E.L."/>
            <person name="Dubchak I."/>
            <person name="Garcia-Fernandez J."/>
            <person name="Gibson-Brown J.J."/>
            <person name="Grigoriev I.V."/>
            <person name="Horton A.C."/>
            <person name="de Jong P.J."/>
            <person name="Jurka J."/>
            <person name="Kapitonov V.V."/>
            <person name="Kohara Y."/>
            <person name="Kuroki Y."/>
            <person name="Lindquist E."/>
            <person name="Lucas S."/>
            <person name="Osoegawa K."/>
            <person name="Pennacchio L.A."/>
            <person name="Salamov A.A."/>
            <person name="Satou Y."/>
            <person name="Sauka-Spengler T."/>
            <person name="Schmutz J."/>
            <person name="Shin-I T."/>
            <person name="Toyoda A."/>
            <person name="Bronner-Fraser M."/>
            <person name="Fujiyama A."/>
            <person name="Holland L.Z."/>
            <person name="Holland P.W.H."/>
            <person name="Satoh N."/>
            <person name="Rokhsar D.S."/>
        </authorList>
    </citation>
    <scope>NUCLEOTIDE SEQUENCE [LARGE SCALE GENOMIC DNA]</scope>
    <source>
        <strain evidence="7">S238N-H82</strain>
        <tissue evidence="7">Testes</tissue>
    </source>
</reference>
<dbReference type="SUPFAM" id="SSF47986">
    <property type="entry name" value="DEATH domain"/>
    <property type="match status" value="1"/>
</dbReference>
<proteinExistence type="predicted"/>
<feature type="signal peptide" evidence="5">
    <location>
        <begin position="1"/>
        <end position="23"/>
    </location>
</feature>
<keyword evidence="2 5" id="KW-0732">Signal</keyword>
<keyword evidence="4" id="KW-1133">Transmembrane helix</keyword>
<sequence>MSRWNEYWLVVLVVSCLSWCASSCPRDCTCNQYVVDLNVVCHGNGSTTIPDGLPLNTTYLIFTQYRLPVLDLRVFGGLKNLRGLELVSNEIAQIKGTLEVFTHLQEVDLSKNKLTGVSPRMFGNAAKRLGLVELSGNPFDCDAQCGGLLSSSEQCDCSVHMFDCICNIKWLKEQVTQRPSVWVGVHCQVPRDTDILNVEIQDYWCKIKWRYLLGIILGCIVIVTLAIAITAALVYRRRKRRYAPLDRYTGLIMITEEQLNTLAGNLGMDWESLAIHLGMTTVEVQGFIRNNDRYMRGQIFAMLVAWRDKNGELATAVTLVEQLKTFQPPLDPDIYRFLEESANSDHV</sequence>
<evidence type="ECO:0000256" key="2">
    <source>
        <dbReference type="ARBA" id="ARBA00022729"/>
    </source>
</evidence>
<dbReference type="InterPro" id="IPR000372">
    <property type="entry name" value="LRRNT"/>
</dbReference>
<feature type="domain" description="Death" evidence="6">
    <location>
        <begin position="255"/>
        <end position="324"/>
    </location>
</feature>
<accession>C3YZ66</accession>
<dbReference type="PROSITE" id="PS50017">
    <property type="entry name" value="DEATH_DOMAIN"/>
    <property type="match status" value="1"/>
</dbReference>
<dbReference type="EMBL" id="GG666565">
    <property type="protein sequence ID" value="EEN54574.1"/>
    <property type="molecule type" value="Genomic_DNA"/>
</dbReference>
<dbReference type="SMART" id="SM00013">
    <property type="entry name" value="LRRNT"/>
    <property type="match status" value="1"/>
</dbReference>
<feature type="chain" id="PRO_5002934178" description="Death domain-containing protein" evidence="5">
    <location>
        <begin position="24"/>
        <end position="347"/>
    </location>
</feature>
<dbReference type="InterPro" id="IPR011029">
    <property type="entry name" value="DEATH-like_dom_sf"/>
</dbReference>
<keyword evidence="4" id="KW-0812">Transmembrane</keyword>
<dbReference type="eggNOG" id="KOG4237">
    <property type="taxonomic scope" value="Eukaryota"/>
</dbReference>
<organism>
    <name type="scientific">Branchiostoma floridae</name>
    <name type="common">Florida lancelet</name>
    <name type="synonym">Amphioxus</name>
    <dbReference type="NCBI Taxonomy" id="7739"/>
    <lineage>
        <taxon>Eukaryota</taxon>
        <taxon>Metazoa</taxon>
        <taxon>Chordata</taxon>
        <taxon>Cephalochordata</taxon>
        <taxon>Leptocardii</taxon>
        <taxon>Amphioxiformes</taxon>
        <taxon>Branchiostomatidae</taxon>
        <taxon>Branchiostoma</taxon>
    </lineage>
</organism>
<dbReference type="Pfam" id="PF00531">
    <property type="entry name" value="Death"/>
    <property type="match status" value="1"/>
</dbReference>
<gene>
    <name evidence="7" type="ORF">BRAFLDRAFT_66953</name>
</gene>
<dbReference type="Gene3D" id="1.10.533.10">
    <property type="entry name" value="Death Domain, Fas"/>
    <property type="match status" value="1"/>
</dbReference>
<dbReference type="GO" id="GO:0007165">
    <property type="term" value="P:signal transduction"/>
    <property type="evidence" value="ECO:0007669"/>
    <property type="project" value="InterPro"/>
</dbReference>
<keyword evidence="3" id="KW-0677">Repeat</keyword>